<dbReference type="Proteomes" id="UP001056539">
    <property type="component" value="Chromosome"/>
</dbReference>
<evidence type="ECO:0000259" key="4">
    <source>
        <dbReference type="Pfam" id="PF06094"/>
    </source>
</evidence>
<dbReference type="Gene3D" id="3.10.490.10">
    <property type="entry name" value="Gamma-glutamyl cyclotransferase-like"/>
    <property type="match status" value="1"/>
</dbReference>
<evidence type="ECO:0000256" key="1">
    <source>
        <dbReference type="ARBA" id="ARBA00008861"/>
    </source>
</evidence>
<gene>
    <name evidence="5" type="ORF">KDW03_09395</name>
</gene>
<organism evidence="5 6">
    <name type="scientific">Thermospira aquatica</name>
    <dbReference type="NCBI Taxonomy" id="2828656"/>
    <lineage>
        <taxon>Bacteria</taxon>
        <taxon>Pseudomonadati</taxon>
        <taxon>Spirochaetota</taxon>
        <taxon>Spirochaetia</taxon>
        <taxon>Brevinematales</taxon>
        <taxon>Thermospiraceae</taxon>
        <taxon>Thermospira</taxon>
    </lineage>
</organism>
<name>A0AAX3BBP9_9SPIR</name>
<reference evidence="5" key="1">
    <citation type="submission" date="2021-04" db="EMBL/GenBank/DDBJ databases">
        <authorList>
            <person name="Postec A."/>
        </authorList>
    </citation>
    <scope>NUCLEOTIDE SEQUENCE</scope>
    <source>
        <strain evidence="5">F1F22</strain>
    </source>
</reference>
<dbReference type="InterPro" id="IPR039126">
    <property type="entry name" value="GGACT"/>
</dbReference>
<comment type="similarity">
    <text evidence="1 3">Belongs to the gamma-glutamylcyclotransferase family.</text>
</comment>
<dbReference type="InterPro" id="IPR036568">
    <property type="entry name" value="GGCT-like_sf"/>
</dbReference>
<keyword evidence="6" id="KW-1185">Reference proteome</keyword>
<proteinExistence type="inferred from homology"/>
<dbReference type="CDD" id="cd06661">
    <property type="entry name" value="GGCT_like"/>
    <property type="match status" value="1"/>
</dbReference>
<dbReference type="PANTHER" id="PTHR12510:SF4">
    <property type="entry name" value="GAMMA-GLUTAMYLAMINECYCLOTRANSFERASE"/>
    <property type="match status" value="1"/>
</dbReference>
<evidence type="ECO:0000313" key="5">
    <source>
        <dbReference type="EMBL" id="URA09689.1"/>
    </source>
</evidence>
<dbReference type="AlphaFoldDB" id="A0AAX3BBP9"/>
<feature type="domain" description="Gamma-glutamylcyclotransferase AIG2-like" evidence="4">
    <location>
        <begin position="3"/>
        <end position="125"/>
    </location>
</feature>
<evidence type="ECO:0000256" key="2">
    <source>
        <dbReference type="PIRSR" id="PIRSR639126-1"/>
    </source>
</evidence>
<feature type="active site" description="Proton acceptor" evidence="2">
    <location>
        <position position="72"/>
    </location>
</feature>
<dbReference type="EMBL" id="CP073355">
    <property type="protein sequence ID" value="URA09689.1"/>
    <property type="molecule type" value="Genomic_DNA"/>
</dbReference>
<dbReference type="KEGG" id="taqu:KDW03_09395"/>
<dbReference type="SUPFAM" id="SSF110857">
    <property type="entry name" value="Gamma-glutamyl cyclotransferase-like"/>
    <property type="match status" value="1"/>
</dbReference>
<accession>A0AAX3BBP9</accession>
<dbReference type="InterPro" id="IPR009288">
    <property type="entry name" value="AIG2-like_dom"/>
</dbReference>
<reference evidence="5" key="2">
    <citation type="submission" date="2022-06" db="EMBL/GenBank/DDBJ databases">
        <title>Thermospira aquatica gen. nov., sp. nov.</title>
        <authorList>
            <person name="Ben Ali Gam Z."/>
            <person name="Labat M."/>
        </authorList>
    </citation>
    <scope>NUCLEOTIDE SEQUENCE</scope>
    <source>
        <strain evidence="5">F1F22</strain>
    </source>
</reference>
<dbReference type="GO" id="GO:0005829">
    <property type="term" value="C:cytosol"/>
    <property type="evidence" value="ECO:0007669"/>
    <property type="project" value="TreeGrafter"/>
</dbReference>
<protein>
    <recommendedName>
        <fullName evidence="3">Gamma-glutamylcyclotransferase family protein</fullName>
    </recommendedName>
</protein>
<evidence type="ECO:0000313" key="6">
    <source>
        <dbReference type="Proteomes" id="UP001056539"/>
    </source>
</evidence>
<dbReference type="InterPro" id="IPR013024">
    <property type="entry name" value="GGCT-like"/>
</dbReference>
<dbReference type="RefSeq" id="WP_271434824.1">
    <property type="nucleotide sequence ID" value="NZ_CP073355.1"/>
</dbReference>
<dbReference type="GO" id="GO:0061929">
    <property type="term" value="F:gamma-glutamylaminecyclotransferase activity"/>
    <property type="evidence" value="ECO:0007669"/>
    <property type="project" value="InterPro"/>
</dbReference>
<sequence>MYLFVYGTLLKGEESHNLLENSPLIATGYVKGTLYDLHVGFPALNIEEIQGRVRGEVYEITNDLLSDLDRYEGCDPDDEDALYERKEILFYPDKGSPFSVWCYIMNERQLRRFSCTVISSGNWRKR</sequence>
<evidence type="ECO:0000256" key="3">
    <source>
        <dbReference type="RuleBase" id="RU367036"/>
    </source>
</evidence>
<dbReference type="PANTHER" id="PTHR12510">
    <property type="entry name" value="TROPONIN C-AKIN-1 PROTEIN"/>
    <property type="match status" value="1"/>
</dbReference>
<dbReference type="Pfam" id="PF06094">
    <property type="entry name" value="GGACT"/>
    <property type="match status" value="1"/>
</dbReference>